<name>A0A8D8U277_9HEMI</name>
<organism evidence="2">
    <name type="scientific">Cacopsylla melanoneura</name>
    <dbReference type="NCBI Taxonomy" id="428564"/>
    <lineage>
        <taxon>Eukaryota</taxon>
        <taxon>Metazoa</taxon>
        <taxon>Ecdysozoa</taxon>
        <taxon>Arthropoda</taxon>
        <taxon>Hexapoda</taxon>
        <taxon>Insecta</taxon>
        <taxon>Pterygota</taxon>
        <taxon>Neoptera</taxon>
        <taxon>Paraneoptera</taxon>
        <taxon>Hemiptera</taxon>
        <taxon>Sternorrhyncha</taxon>
        <taxon>Psylloidea</taxon>
        <taxon>Psyllidae</taxon>
        <taxon>Psyllinae</taxon>
        <taxon>Cacopsylla</taxon>
    </lineage>
</organism>
<evidence type="ECO:0000313" key="2">
    <source>
        <dbReference type="EMBL" id="CAG6696705.1"/>
    </source>
</evidence>
<reference evidence="2" key="1">
    <citation type="submission" date="2021-05" db="EMBL/GenBank/DDBJ databases">
        <authorList>
            <person name="Alioto T."/>
            <person name="Alioto T."/>
            <person name="Gomez Garrido J."/>
        </authorList>
    </citation>
    <scope>NUCLEOTIDE SEQUENCE</scope>
</reference>
<keyword evidence="1" id="KW-1133">Transmembrane helix</keyword>
<feature type="transmembrane region" description="Helical" evidence="1">
    <location>
        <begin position="12"/>
        <end position="37"/>
    </location>
</feature>
<keyword evidence="1" id="KW-0472">Membrane</keyword>
<dbReference type="EMBL" id="HBUF01329633">
    <property type="protein sequence ID" value="CAG6696705.1"/>
    <property type="molecule type" value="Transcribed_RNA"/>
</dbReference>
<feature type="transmembrane region" description="Helical" evidence="1">
    <location>
        <begin position="69"/>
        <end position="89"/>
    </location>
</feature>
<dbReference type="EMBL" id="HBUF01329630">
    <property type="protein sequence ID" value="CAG6696664.1"/>
    <property type="molecule type" value="Transcribed_RNA"/>
</dbReference>
<dbReference type="EMBL" id="HBUF01329632">
    <property type="protein sequence ID" value="CAG6696687.1"/>
    <property type="molecule type" value="Transcribed_RNA"/>
</dbReference>
<evidence type="ECO:0000256" key="1">
    <source>
        <dbReference type="SAM" id="Phobius"/>
    </source>
</evidence>
<dbReference type="EMBL" id="HBUF01329629">
    <property type="protein sequence ID" value="CAG6696645.1"/>
    <property type="molecule type" value="Transcribed_RNA"/>
</dbReference>
<feature type="transmembrane region" description="Helical" evidence="1">
    <location>
        <begin position="95"/>
        <end position="119"/>
    </location>
</feature>
<dbReference type="AlphaFoldDB" id="A0A8D8U277"/>
<protein>
    <submittedName>
        <fullName evidence="2">Uncharacterized protein</fullName>
    </submittedName>
</protein>
<feature type="transmembrane region" description="Helical" evidence="1">
    <location>
        <begin position="43"/>
        <end position="62"/>
    </location>
</feature>
<proteinExistence type="predicted"/>
<sequence>MTISGSFDETVVTTVSSMAVFMGSLTVGIVSMGMVSISTFGTASIAIVAVVVNVTLLISVLGPCLATSISYGSCSILSLSIVFVSSITLASPVSALIAIGLTVIVFLGFVWVWLFFPFFSFSSLS</sequence>
<keyword evidence="1" id="KW-0812">Transmembrane</keyword>
<accession>A0A8D8U277</accession>